<keyword evidence="2" id="KW-0472">Membrane</keyword>
<evidence type="ECO:0000256" key="1">
    <source>
        <dbReference type="SAM" id="Coils"/>
    </source>
</evidence>
<proteinExistence type="predicted"/>
<dbReference type="Proteomes" id="UP000178570">
    <property type="component" value="Unassembled WGS sequence"/>
</dbReference>
<feature type="coiled-coil region" evidence="1">
    <location>
        <begin position="26"/>
        <end position="60"/>
    </location>
</feature>
<organism evidence="3 4">
    <name type="scientific">Candidatus Brennerbacteria bacterium RIFOXYD1_FULL_41_16</name>
    <dbReference type="NCBI Taxonomy" id="1797529"/>
    <lineage>
        <taxon>Bacteria</taxon>
        <taxon>Candidatus Brenneribacteriota</taxon>
    </lineage>
</organism>
<sequence length="85" mass="9570">MDQDFPDIKTGNGIDRDLAATTNDRLKKTVLELRSLKDAIASLEKTIVNLDGKNEKLQKRIFWLTVVGLIFTATQIVQVLEIVKT</sequence>
<feature type="transmembrane region" description="Helical" evidence="2">
    <location>
        <begin position="61"/>
        <end position="80"/>
    </location>
</feature>
<evidence type="ECO:0000313" key="3">
    <source>
        <dbReference type="EMBL" id="OGY40953.1"/>
    </source>
</evidence>
<dbReference type="AlphaFoldDB" id="A0A1G1XLJ2"/>
<protein>
    <submittedName>
        <fullName evidence="3">Uncharacterized protein</fullName>
    </submittedName>
</protein>
<dbReference type="EMBL" id="MHHY01000003">
    <property type="protein sequence ID" value="OGY40953.1"/>
    <property type="molecule type" value="Genomic_DNA"/>
</dbReference>
<dbReference type="STRING" id="1797529.A2570_00460"/>
<name>A0A1G1XLJ2_9BACT</name>
<evidence type="ECO:0000256" key="2">
    <source>
        <dbReference type="SAM" id="Phobius"/>
    </source>
</evidence>
<reference evidence="3 4" key="1">
    <citation type="journal article" date="2016" name="Nat. Commun.">
        <title>Thousands of microbial genomes shed light on interconnected biogeochemical processes in an aquifer system.</title>
        <authorList>
            <person name="Anantharaman K."/>
            <person name="Brown C.T."/>
            <person name="Hug L.A."/>
            <person name="Sharon I."/>
            <person name="Castelle C.J."/>
            <person name="Probst A.J."/>
            <person name="Thomas B.C."/>
            <person name="Singh A."/>
            <person name="Wilkins M.J."/>
            <person name="Karaoz U."/>
            <person name="Brodie E.L."/>
            <person name="Williams K.H."/>
            <person name="Hubbard S.S."/>
            <person name="Banfield J.F."/>
        </authorList>
    </citation>
    <scope>NUCLEOTIDE SEQUENCE [LARGE SCALE GENOMIC DNA]</scope>
</reference>
<comment type="caution">
    <text evidence="3">The sequence shown here is derived from an EMBL/GenBank/DDBJ whole genome shotgun (WGS) entry which is preliminary data.</text>
</comment>
<keyword evidence="1" id="KW-0175">Coiled coil</keyword>
<keyword evidence="2" id="KW-1133">Transmembrane helix</keyword>
<gene>
    <name evidence="3" type="ORF">A2570_00460</name>
</gene>
<keyword evidence="2" id="KW-0812">Transmembrane</keyword>
<accession>A0A1G1XLJ2</accession>
<evidence type="ECO:0000313" key="4">
    <source>
        <dbReference type="Proteomes" id="UP000178570"/>
    </source>
</evidence>